<gene>
    <name evidence="1" type="ORF">PQR01_13840</name>
</gene>
<name>A0ACC7NBY0_9BURK</name>
<reference evidence="1 2" key="1">
    <citation type="journal article" date="2024" name="Chem. Sci.">
        <title>Discovery of megapolipeptins by genome mining of a Burkholderiales bacteria collection.</title>
        <authorList>
            <person name="Paulo B.S."/>
            <person name="Recchia M.J.J."/>
            <person name="Lee S."/>
            <person name="Fergusson C.H."/>
            <person name="Romanowski S.B."/>
            <person name="Hernandez A."/>
            <person name="Krull N."/>
            <person name="Liu D.Y."/>
            <person name="Cavanagh H."/>
            <person name="Bos A."/>
            <person name="Gray C.A."/>
            <person name="Murphy B.T."/>
            <person name="Linington R.G."/>
            <person name="Eustaquio A.S."/>
        </authorList>
    </citation>
    <scope>NUCLEOTIDE SEQUENCE [LARGE SCALE GENOMIC DNA]</scope>
    <source>
        <strain evidence="1 2">RL18-126-BIB-B</strain>
    </source>
</reference>
<accession>A0ACC7NBY0</accession>
<proteinExistence type="predicted"/>
<keyword evidence="2" id="KW-1185">Reference proteome</keyword>
<organism evidence="1 2">
    <name type="scientific">Paraburkholderia rhynchosiae</name>
    <dbReference type="NCBI Taxonomy" id="487049"/>
    <lineage>
        <taxon>Bacteria</taxon>
        <taxon>Pseudomonadati</taxon>
        <taxon>Pseudomonadota</taxon>
        <taxon>Betaproteobacteria</taxon>
        <taxon>Burkholderiales</taxon>
        <taxon>Burkholderiaceae</taxon>
        <taxon>Paraburkholderia</taxon>
    </lineage>
</organism>
<sequence>MNFVWNYCNDLSLQIFRRERRFASGIEIQRYLNGASKEGLAVGSAVFQQIAEEYATRRKQHRKVKLRWRRSAGVRRSLGWIPFKARSVVWRHGQAHFQGLHLGVWDSYGLAGYEFGAACISEDSRGRWYLYVTVKVKSARPNEANRDLGIDLGLKTFAGFSDERLPNVDAQRFYRDLEPALATAQRARKKSRVKAIHARIANRRKDFLHQLSTRLAREYGAIFVGNVNASALAKGQHSKSVLDAGWSTFRTIGTSAMTQACGSMRLTKRFLPRPVRAARAARGRKVSQALE</sequence>
<protein>
    <submittedName>
        <fullName evidence="1">Transposase</fullName>
    </submittedName>
</protein>
<evidence type="ECO:0000313" key="2">
    <source>
        <dbReference type="Proteomes" id="UP001629235"/>
    </source>
</evidence>
<dbReference type="Proteomes" id="UP001629235">
    <property type="component" value="Unassembled WGS sequence"/>
</dbReference>
<evidence type="ECO:0000313" key="1">
    <source>
        <dbReference type="EMBL" id="MFM0104528.1"/>
    </source>
</evidence>
<dbReference type="EMBL" id="JAQQDW010000023">
    <property type="protein sequence ID" value="MFM0104528.1"/>
    <property type="molecule type" value="Genomic_DNA"/>
</dbReference>
<comment type="caution">
    <text evidence="1">The sequence shown here is derived from an EMBL/GenBank/DDBJ whole genome shotgun (WGS) entry which is preliminary data.</text>
</comment>